<evidence type="ECO:0000256" key="1">
    <source>
        <dbReference type="ARBA" id="ARBA00009684"/>
    </source>
</evidence>
<dbReference type="InterPro" id="IPR020568">
    <property type="entry name" value="Ribosomal_Su5_D2-typ_SF"/>
</dbReference>
<evidence type="ECO:0000313" key="13">
    <source>
        <dbReference type="Proteomes" id="UP001442364"/>
    </source>
</evidence>
<comment type="caution">
    <text evidence="12">The sequence shown here is derived from an EMBL/GenBank/DDBJ whole genome shotgun (WGS) entry which is preliminary data.</text>
</comment>
<feature type="active site" evidence="9">
    <location>
        <position position="11"/>
    </location>
</feature>
<evidence type="ECO:0000256" key="8">
    <source>
        <dbReference type="ARBA" id="ARBA00032554"/>
    </source>
</evidence>
<dbReference type="EMBL" id="JBBMER010000007">
    <property type="protein sequence ID" value="MEQ2380292.1"/>
    <property type="molecule type" value="Genomic_DNA"/>
</dbReference>
<comment type="function">
    <text evidence="9">Catalyzes the phosphorylation of the position 2 hydroxy group of 4-diphosphocytidyl-2C-methyl-D-erythritol.</text>
</comment>
<dbReference type="Proteomes" id="UP001442364">
    <property type="component" value="Unassembled WGS sequence"/>
</dbReference>
<dbReference type="InterPro" id="IPR006204">
    <property type="entry name" value="GHMP_kinase_N_dom"/>
</dbReference>
<dbReference type="SUPFAM" id="SSF55060">
    <property type="entry name" value="GHMP Kinase, C-terminal domain"/>
    <property type="match status" value="1"/>
</dbReference>
<gene>
    <name evidence="9 12" type="primary">ispE</name>
    <name evidence="12" type="ORF">WMO14_10405</name>
</gene>
<proteinExistence type="inferred from homology"/>
<keyword evidence="7 9" id="KW-0067">ATP-binding</keyword>
<feature type="active site" evidence="9">
    <location>
        <position position="137"/>
    </location>
</feature>
<dbReference type="InterPro" id="IPR036554">
    <property type="entry name" value="GHMP_kinase_C_sf"/>
</dbReference>
<feature type="domain" description="GHMP kinase C-terminal" evidence="11">
    <location>
        <begin position="200"/>
        <end position="276"/>
    </location>
</feature>
<organism evidence="12 13">
    <name type="scientific">[Lactobacillus] rogosae</name>
    <dbReference type="NCBI Taxonomy" id="706562"/>
    <lineage>
        <taxon>Bacteria</taxon>
        <taxon>Bacillati</taxon>
        <taxon>Bacillota</taxon>
        <taxon>Clostridia</taxon>
        <taxon>Lachnospirales</taxon>
        <taxon>Lachnospiraceae</taxon>
        <taxon>Lachnospira</taxon>
    </lineage>
</organism>
<evidence type="ECO:0000259" key="10">
    <source>
        <dbReference type="Pfam" id="PF00288"/>
    </source>
</evidence>
<evidence type="ECO:0000256" key="4">
    <source>
        <dbReference type="ARBA" id="ARBA00022679"/>
    </source>
</evidence>
<keyword evidence="13" id="KW-1185">Reference proteome</keyword>
<dbReference type="PANTHER" id="PTHR43527:SF2">
    <property type="entry name" value="4-DIPHOSPHOCYTIDYL-2-C-METHYL-D-ERYTHRITOL KINASE, CHLOROPLASTIC"/>
    <property type="match status" value="1"/>
</dbReference>
<evidence type="ECO:0000256" key="7">
    <source>
        <dbReference type="ARBA" id="ARBA00022840"/>
    </source>
</evidence>
<dbReference type="PIRSF" id="PIRSF010376">
    <property type="entry name" value="IspE"/>
    <property type="match status" value="1"/>
</dbReference>
<dbReference type="Pfam" id="PF08544">
    <property type="entry name" value="GHMP_kinases_C"/>
    <property type="match status" value="1"/>
</dbReference>
<keyword evidence="5 9" id="KW-0547">Nucleotide-binding</keyword>
<dbReference type="NCBIfam" id="TIGR00154">
    <property type="entry name" value="ispE"/>
    <property type="match status" value="1"/>
</dbReference>
<dbReference type="SUPFAM" id="SSF54211">
    <property type="entry name" value="Ribosomal protein S5 domain 2-like"/>
    <property type="match status" value="1"/>
</dbReference>
<protein>
    <recommendedName>
        <fullName evidence="3 9">4-diphosphocytidyl-2-C-methyl-D-erythritol kinase</fullName>
        <shortName evidence="9">CMK</shortName>
        <ecNumber evidence="2 9">2.7.1.148</ecNumber>
    </recommendedName>
    <alternativeName>
        <fullName evidence="8 9">4-(cytidine-5'-diphospho)-2-C-methyl-D-erythritol kinase</fullName>
    </alternativeName>
</protein>
<feature type="domain" description="GHMP kinase N-terminal" evidence="10">
    <location>
        <begin position="67"/>
        <end position="145"/>
    </location>
</feature>
<dbReference type="HAMAP" id="MF_00061">
    <property type="entry name" value="IspE"/>
    <property type="match status" value="1"/>
</dbReference>
<evidence type="ECO:0000256" key="2">
    <source>
        <dbReference type="ARBA" id="ARBA00012052"/>
    </source>
</evidence>
<evidence type="ECO:0000256" key="9">
    <source>
        <dbReference type="HAMAP-Rule" id="MF_00061"/>
    </source>
</evidence>
<accession>A0ABV1BX22</accession>
<evidence type="ECO:0000313" key="12">
    <source>
        <dbReference type="EMBL" id="MEQ2380292.1"/>
    </source>
</evidence>
<evidence type="ECO:0000259" key="11">
    <source>
        <dbReference type="Pfam" id="PF08544"/>
    </source>
</evidence>
<reference evidence="12 13" key="1">
    <citation type="submission" date="2024-03" db="EMBL/GenBank/DDBJ databases">
        <title>Human intestinal bacterial collection.</title>
        <authorList>
            <person name="Pauvert C."/>
            <person name="Hitch T.C.A."/>
            <person name="Clavel T."/>
        </authorList>
    </citation>
    <scope>NUCLEOTIDE SEQUENCE [LARGE SCALE GENOMIC DNA]</scope>
    <source>
        <strain evidence="12 13">CLA-AA-H255</strain>
    </source>
</reference>
<feature type="binding site" evidence="9">
    <location>
        <begin position="95"/>
        <end position="105"/>
    </location>
    <ligand>
        <name>ATP</name>
        <dbReference type="ChEBI" id="CHEBI:30616"/>
    </ligand>
</feature>
<dbReference type="Pfam" id="PF00288">
    <property type="entry name" value="GHMP_kinases_N"/>
    <property type="match status" value="1"/>
</dbReference>
<dbReference type="RefSeq" id="WP_022502389.1">
    <property type="nucleotide sequence ID" value="NZ_DAWCMB010000021.1"/>
</dbReference>
<dbReference type="EC" id="2.7.1.148" evidence="2 9"/>
<comment type="pathway">
    <text evidence="9">Isoprenoid biosynthesis; isopentenyl diphosphate biosynthesis via DXP pathway; isopentenyl diphosphate from 1-deoxy-D-xylulose 5-phosphate: step 3/6.</text>
</comment>
<dbReference type="InterPro" id="IPR013750">
    <property type="entry name" value="GHMP_kinase_C_dom"/>
</dbReference>
<sequence>MDSIRLKARAKINLGLDVLGKRDNGYHDVRMVMQTVGIYDRLIINKIPEDDIRIDINLKFLPVNENNLIYKAYKLMKDEYGFSGGIEVDLNKFIPIAAGMAGGSTDAASAMFAINKLFNLGLSNRELMEQGVKIGADVPYCIMRGTALAEGIGEKLTRLAPMPFCHMVVAKPPINVSTKMVYDSLDSGAITKHPDIDGIIEAINEGSVIKIAERMGNVLEDVTIPLYPVIDKIKKDMISQGAYNAMMSGSGPTVFGIFPDEQTALNCKEYLKRQGDARQVYITETFN</sequence>
<name>A0ABV1BX22_9FIRM</name>
<keyword evidence="6 9" id="KW-0418">Kinase</keyword>
<keyword evidence="4 9" id="KW-0808">Transferase</keyword>
<evidence type="ECO:0000256" key="6">
    <source>
        <dbReference type="ARBA" id="ARBA00022777"/>
    </source>
</evidence>
<comment type="similarity">
    <text evidence="1 9">Belongs to the GHMP kinase family. IspE subfamily.</text>
</comment>
<dbReference type="PANTHER" id="PTHR43527">
    <property type="entry name" value="4-DIPHOSPHOCYTIDYL-2-C-METHYL-D-ERYTHRITOL KINASE, CHLOROPLASTIC"/>
    <property type="match status" value="1"/>
</dbReference>
<dbReference type="GO" id="GO:0050515">
    <property type="term" value="F:4-(cytidine 5'-diphospho)-2-C-methyl-D-erythritol kinase activity"/>
    <property type="evidence" value="ECO:0007669"/>
    <property type="project" value="UniProtKB-EC"/>
</dbReference>
<evidence type="ECO:0000256" key="3">
    <source>
        <dbReference type="ARBA" id="ARBA00017473"/>
    </source>
</evidence>
<dbReference type="InterPro" id="IPR014721">
    <property type="entry name" value="Ribsml_uS5_D2-typ_fold_subgr"/>
</dbReference>
<dbReference type="Gene3D" id="3.30.70.890">
    <property type="entry name" value="GHMP kinase, C-terminal domain"/>
    <property type="match status" value="1"/>
</dbReference>
<evidence type="ECO:0000256" key="5">
    <source>
        <dbReference type="ARBA" id="ARBA00022741"/>
    </source>
</evidence>
<dbReference type="Gene3D" id="3.30.230.10">
    <property type="match status" value="1"/>
</dbReference>
<keyword evidence="9" id="KW-0414">Isoprene biosynthesis</keyword>
<comment type="catalytic activity">
    <reaction evidence="9">
        <text>4-CDP-2-C-methyl-D-erythritol + ATP = 4-CDP-2-C-methyl-D-erythritol 2-phosphate + ADP + H(+)</text>
        <dbReference type="Rhea" id="RHEA:18437"/>
        <dbReference type="ChEBI" id="CHEBI:15378"/>
        <dbReference type="ChEBI" id="CHEBI:30616"/>
        <dbReference type="ChEBI" id="CHEBI:57823"/>
        <dbReference type="ChEBI" id="CHEBI:57919"/>
        <dbReference type="ChEBI" id="CHEBI:456216"/>
        <dbReference type="EC" id="2.7.1.148"/>
    </reaction>
</comment>
<dbReference type="InterPro" id="IPR004424">
    <property type="entry name" value="IspE"/>
</dbReference>